<dbReference type="EMBL" id="JAQQBS010000001">
    <property type="protein sequence ID" value="KAK0177131.1"/>
    <property type="molecule type" value="Genomic_DNA"/>
</dbReference>
<evidence type="ECO:0000313" key="2">
    <source>
        <dbReference type="Proteomes" id="UP001168990"/>
    </source>
</evidence>
<dbReference type="AlphaFoldDB" id="A0AA39KXE1"/>
<name>A0AA39KXE1_9HYME</name>
<reference evidence="1" key="2">
    <citation type="submission" date="2023-03" db="EMBL/GenBank/DDBJ databases">
        <authorList>
            <person name="Inwood S.N."/>
            <person name="Skelly J.G."/>
            <person name="Guhlin J."/>
            <person name="Harrop T.W.R."/>
            <person name="Goldson S.G."/>
            <person name="Dearden P.K."/>
        </authorList>
    </citation>
    <scope>NUCLEOTIDE SEQUENCE</scope>
    <source>
        <strain evidence="1">Irish</strain>
        <tissue evidence="1">Whole body</tissue>
    </source>
</reference>
<organism evidence="1 2">
    <name type="scientific">Microctonus aethiopoides</name>
    <dbReference type="NCBI Taxonomy" id="144406"/>
    <lineage>
        <taxon>Eukaryota</taxon>
        <taxon>Metazoa</taxon>
        <taxon>Ecdysozoa</taxon>
        <taxon>Arthropoda</taxon>
        <taxon>Hexapoda</taxon>
        <taxon>Insecta</taxon>
        <taxon>Pterygota</taxon>
        <taxon>Neoptera</taxon>
        <taxon>Endopterygota</taxon>
        <taxon>Hymenoptera</taxon>
        <taxon>Apocrita</taxon>
        <taxon>Ichneumonoidea</taxon>
        <taxon>Braconidae</taxon>
        <taxon>Euphorinae</taxon>
        <taxon>Microctonus</taxon>
    </lineage>
</organism>
<keyword evidence="2" id="KW-1185">Reference proteome</keyword>
<comment type="caution">
    <text evidence="1">The sequence shown here is derived from an EMBL/GenBank/DDBJ whole genome shotgun (WGS) entry which is preliminary data.</text>
</comment>
<evidence type="ECO:0000313" key="1">
    <source>
        <dbReference type="EMBL" id="KAK0177131.1"/>
    </source>
</evidence>
<dbReference type="Proteomes" id="UP001168990">
    <property type="component" value="Unassembled WGS sequence"/>
</dbReference>
<accession>A0AA39KXE1</accession>
<protein>
    <submittedName>
        <fullName evidence="1">Uncharacterized protein</fullName>
    </submittedName>
</protein>
<reference evidence="1" key="1">
    <citation type="journal article" date="2023" name="bioRxiv">
        <title>Scaffold-level genome assemblies of two parasitoid biocontrol wasps reveal the parthenogenesis mechanism and an associated novel virus.</title>
        <authorList>
            <person name="Inwood S."/>
            <person name="Skelly J."/>
            <person name="Guhlin J."/>
            <person name="Harrop T."/>
            <person name="Goldson S."/>
            <person name="Dearden P."/>
        </authorList>
    </citation>
    <scope>NUCLEOTIDE SEQUENCE</scope>
    <source>
        <strain evidence="1">Irish</strain>
        <tissue evidence="1">Whole body</tissue>
    </source>
</reference>
<sequence>MLSLYEANLHLIKNSGNKTNASKQISEGLKGFNIQMTENQVRWKFGRLNSKYKKCLDNNRQSGRAHITFDYYDQFKEIFHKKKNVSDSHTLSSTILPKNLKKRQNLHGHGKIFQATPIHESDSLFIQLLFTFLKIAVRHFVSEISSFECRRIRFHSITAIEATTSCTANQTAVLKSGENCLQDSIDRMDGFSGPIDQNLEKIQRTSFSHLSRRNLLKNKKMHYFSTVRTTPYLLQVDCDCEVVASISVLELKRIFLHLKLDISETKNRIAILKKVTKAKSTGYPTHVMA</sequence>
<gene>
    <name evidence="1" type="ORF">PV328_001210</name>
</gene>
<proteinExistence type="predicted"/>